<feature type="transmembrane region" description="Helical" evidence="10">
    <location>
        <begin position="29"/>
        <end position="51"/>
    </location>
</feature>
<dbReference type="GO" id="GO:0007165">
    <property type="term" value="P:signal transduction"/>
    <property type="evidence" value="ECO:0007669"/>
    <property type="project" value="UniProtKB-KW"/>
</dbReference>
<dbReference type="EMBL" id="MH324893">
    <property type="protein sequence ID" value="QBB72992.1"/>
    <property type="molecule type" value="mRNA"/>
</dbReference>
<dbReference type="GO" id="GO:0005549">
    <property type="term" value="F:odorant binding"/>
    <property type="evidence" value="ECO:0007669"/>
    <property type="project" value="InterPro"/>
</dbReference>
<evidence type="ECO:0000256" key="9">
    <source>
        <dbReference type="ARBA" id="ARBA00023224"/>
    </source>
</evidence>
<comment type="similarity">
    <text evidence="10">Belongs to the insect chemoreceptor superfamily. Heteromeric odorant receptor channel (TC 1.A.69) family.</text>
</comment>
<feature type="transmembrane region" description="Helical" evidence="10">
    <location>
        <begin position="285"/>
        <end position="306"/>
    </location>
</feature>
<dbReference type="Pfam" id="PF02949">
    <property type="entry name" value="7tm_6"/>
    <property type="match status" value="1"/>
</dbReference>
<keyword evidence="5 10" id="KW-0552">Olfaction</keyword>
<dbReference type="PANTHER" id="PTHR21137">
    <property type="entry name" value="ODORANT RECEPTOR"/>
    <property type="match status" value="1"/>
</dbReference>
<reference evidence="11" key="1">
    <citation type="submission" date="2018-05" db="EMBL/GenBank/DDBJ databases">
        <title>Identification and expression analysis of candidate chemosensory receptors in the white-spotted flower chafer, Protaetia brevitarsis.</title>
        <authorList>
            <person name="Zhang T."/>
        </authorList>
    </citation>
    <scope>NUCLEOTIDE SEQUENCE</scope>
</reference>
<feature type="transmembrane region" description="Helical" evidence="10">
    <location>
        <begin position="167"/>
        <end position="197"/>
    </location>
</feature>
<dbReference type="AlphaFoldDB" id="A0A411HR52"/>
<evidence type="ECO:0000256" key="2">
    <source>
        <dbReference type="ARBA" id="ARBA00022475"/>
    </source>
</evidence>
<feature type="transmembrane region" description="Helical" evidence="10">
    <location>
        <begin position="115"/>
        <end position="136"/>
    </location>
</feature>
<proteinExistence type="evidence at transcript level"/>
<keyword evidence="9 10" id="KW-0807">Transducer</keyword>
<dbReference type="GO" id="GO:0005886">
    <property type="term" value="C:plasma membrane"/>
    <property type="evidence" value="ECO:0007669"/>
    <property type="project" value="UniProtKB-SubCell"/>
</dbReference>
<keyword evidence="4 10" id="KW-0812">Transmembrane</keyword>
<feature type="transmembrane region" description="Helical" evidence="10">
    <location>
        <begin position="251"/>
        <end position="273"/>
    </location>
</feature>
<dbReference type="GO" id="GO:0004984">
    <property type="term" value="F:olfactory receptor activity"/>
    <property type="evidence" value="ECO:0007669"/>
    <property type="project" value="InterPro"/>
</dbReference>
<dbReference type="InterPro" id="IPR004117">
    <property type="entry name" value="7tm6_olfct_rcpt"/>
</dbReference>
<evidence type="ECO:0000256" key="8">
    <source>
        <dbReference type="ARBA" id="ARBA00023170"/>
    </source>
</evidence>
<evidence type="ECO:0000256" key="5">
    <source>
        <dbReference type="ARBA" id="ARBA00022725"/>
    </source>
</evidence>
<accession>A0A411HR52</accession>
<organism evidence="11">
    <name type="scientific">Protaetia brevitarsis</name>
    <name type="common">White-spotted flower chafer beetle</name>
    <name type="synonym">Liocola brevitarsis</name>
    <dbReference type="NCBI Taxonomy" id="348688"/>
    <lineage>
        <taxon>Eukaryota</taxon>
        <taxon>Metazoa</taxon>
        <taxon>Ecdysozoa</taxon>
        <taxon>Arthropoda</taxon>
        <taxon>Hexapoda</taxon>
        <taxon>Insecta</taxon>
        <taxon>Pterygota</taxon>
        <taxon>Neoptera</taxon>
        <taxon>Endopterygota</taxon>
        <taxon>Coleoptera</taxon>
        <taxon>Polyphaga</taxon>
        <taxon>Scarabaeiformia</taxon>
        <taxon>Scarabaeidae</taxon>
        <taxon>Cetoniinae</taxon>
        <taxon>Protaetia</taxon>
        <taxon>Liocola</taxon>
    </lineage>
</organism>
<evidence type="ECO:0000256" key="10">
    <source>
        <dbReference type="RuleBase" id="RU351113"/>
    </source>
</evidence>
<evidence type="ECO:0000256" key="7">
    <source>
        <dbReference type="ARBA" id="ARBA00023136"/>
    </source>
</evidence>
<keyword evidence="3 10" id="KW-0716">Sensory transduction</keyword>
<gene>
    <name evidence="11" type="primary">OR60</name>
</gene>
<sequence>MGLVRSHLLDLPSLLLSKIGIKLFTLEKVSLKCIVLLLIQLIVVIMSMVILKDFRTVNPDIWITTVAGSQSSIKMFVILTQKQKFFEIGEIVNNLDLRRNCEQAFTKEQKDFKRFFANLQLIYIFIIITGLTALAVKPIVLKERSLPSPWYPVCDIQTSITCYVTCYMILCITGIILVIILLSVDLLFWSMLAYAYLEMECIKYKLLHLRIDKNASGDDANSLSQIASCVKHHNQVLTLIEKINHSYSGMLIYQCLVTLFVVGMSQFCLTATGSTPSLPIMLAYIPPYLAGFIQMFGYCFFGNIIIEQWSIYSSQKVSVIQLIMQIGGPKVNLSSQKLLC</sequence>
<evidence type="ECO:0000256" key="4">
    <source>
        <dbReference type="ARBA" id="ARBA00022692"/>
    </source>
</evidence>
<keyword evidence="6 10" id="KW-1133">Transmembrane helix</keyword>
<protein>
    <recommendedName>
        <fullName evidence="10">Odorant receptor</fullName>
    </recommendedName>
</protein>
<comment type="caution">
    <text evidence="10">Lacks conserved residue(s) required for the propagation of feature annotation.</text>
</comment>
<dbReference type="PANTHER" id="PTHR21137:SF35">
    <property type="entry name" value="ODORANT RECEPTOR 19A-RELATED"/>
    <property type="match status" value="1"/>
</dbReference>
<comment type="subcellular location">
    <subcellularLocation>
        <location evidence="1 10">Cell membrane</location>
        <topology evidence="1 10">Multi-pass membrane protein</topology>
    </subcellularLocation>
</comment>
<keyword evidence="2" id="KW-1003">Cell membrane</keyword>
<evidence type="ECO:0000313" key="11">
    <source>
        <dbReference type="EMBL" id="QBB72992.1"/>
    </source>
</evidence>
<evidence type="ECO:0000256" key="6">
    <source>
        <dbReference type="ARBA" id="ARBA00022989"/>
    </source>
</evidence>
<name>A0A411HR52_PROBE</name>
<keyword evidence="7 10" id="KW-0472">Membrane</keyword>
<keyword evidence="8 10" id="KW-0675">Receptor</keyword>
<evidence type="ECO:0000256" key="3">
    <source>
        <dbReference type="ARBA" id="ARBA00022606"/>
    </source>
</evidence>
<evidence type="ECO:0000256" key="1">
    <source>
        <dbReference type="ARBA" id="ARBA00004651"/>
    </source>
</evidence>